<evidence type="ECO:0000259" key="23">
    <source>
        <dbReference type="PROSITE" id="PS50160"/>
    </source>
</evidence>
<evidence type="ECO:0000256" key="15">
    <source>
        <dbReference type="ARBA" id="ARBA00023172"/>
    </source>
</evidence>
<evidence type="ECO:0000256" key="21">
    <source>
        <dbReference type="ARBA" id="ARBA00049981"/>
    </source>
</evidence>
<evidence type="ECO:0000256" key="20">
    <source>
        <dbReference type="ARBA" id="ARBA00034003"/>
    </source>
</evidence>
<dbReference type="SUPFAM" id="SSF56091">
    <property type="entry name" value="DNA ligase/mRNA capping enzyme, catalytic domain"/>
    <property type="match status" value="1"/>
</dbReference>
<evidence type="ECO:0000256" key="18">
    <source>
        <dbReference type="ARBA" id="ARBA00023268"/>
    </source>
</evidence>
<keyword evidence="12" id="KW-0067">ATP-binding</keyword>
<dbReference type="InterPro" id="IPR014145">
    <property type="entry name" value="LigD_pol_dom"/>
</dbReference>
<dbReference type="EC" id="6.5.1.1" evidence="2"/>
<keyword evidence="18" id="KW-0511">Multifunctional enzyme</keyword>
<dbReference type="NCBIfam" id="TIGR02778">
    <property type="entry name" value="ligD_pol"/>
    <property type="match status" value="1"/>
</dbReference>
<name>A0ABW6JWI8_9BACI</name>
<evidence type="ECO:0000313" key="25">
    <source>
        <dbReference type="Proteomes" id="UP001601058"/>
    </source>
</evidence>
<keyword evidence="13" id="KW-0239">DNA-directed DNA polymerase</keyword>
<dbReference type="NCBIfam" id="TIGR02776">
    <property type="entry name" value="NHEJ_ligase_prk"/>
    <property type="match status" value="1"/>
</dbReference>
<protein>
    <recommendedName>
        <fullName evidence="2">DNA ligase (ATP)</fullName>
        <ecNumber evidence="2">6.5.1.1</ecNumber>
    </recommendedName>
    <alternativeName>
        <fullName evidence="19">NHEJ DNA polymerase</fullName>
    </alternativeName>
</protein>
<dbReference type="InterPro" id="IPR016059">
    <property type="entry name" value="DNA_ligase_ATP-dep_CS"/>
</dbReference>
<evidence type="ECO:0000256" key="11">
    <source>
        <dbReference type="ARBA" id="ARBA00022839"/>
    </source>
</evidence>
<keyword evidence="4" id="KW-0808">Transferase</keyword>
<keyword evidence="6" id="KW-0540">Nuclease</keyword>
<dbReference type="Pfam" id="PF21686">
    <property type="entry name" value="LigD_Prim-Pol"/>
    <property type="match status" value="1"/>
</dbReference>
<dbReference type="InterPro" id="IPR012310">
    <property type="entry name" value="DNA_ligase_ATP-dep_cent"/>
</dbReference>
<dbReference type="InterPro" id="IPR014146">
    <property type="entry name" value="LigD_ligase_dom"/>
</dbReference>
<dbReference type="Gene3D" id="3.30.470.30">
    <property type="entry name" value="DNA ligase/mRNA capping enzyme"/>
    <property type="match status" value="1"/>
</dbReference>
<evidence type="ECO:0000256" key="13">
    <source>
        <dbReference type="ARBA" id="ARBA00022932"/>
    </source>
</evidence>
<dbReference type="PROSITE" id="PS00697">
    <property type="entry name" value="DNA_LIGASE_A1"/>
    <property type="match status" value="1"/>
</dbReference>
<dbReference type="PANTHER" id="PTHR42705">
    <property type="entry name" value="BIFUNCTIONAL NON-HOMOLOGOUS END JOINING PROTEIN LIGD"/>
    <property type="match status" value="1"/>
</dbReference>
<evidence type="ECO:0000256" key="7">
    <source>
        <dbReference type="ARBA" id="ARBA00022723"/>
    </source>
</evidence>
<organism evidence="24 25">
    <name type="scientific">Cytobacillus mangrovibacter</name>
    <dbReference type="NCBI Taxonomy" id="3299024"/>
    <lineage>
        <taxon>Bacteria</taxon>
        <taxon>Bacillati</taxon>
        <taxon>Bacillota</taxon>
        <taxon>Bacilli</taxon>
        <taxon>Bacillales</taxon>
        <taxon>Bacillaceae</taxon>
        <taxon>Cytobacillus</taxon>
    </lineage>
</organism>
<keyword evidence="11" id="KW-0269">Exonuclease</keyword>
<keyword evidence="15" id="KW-0233">DNA recombination</keyword>
<dbReference type="NCBIfam" id="NF007211">
    <property type="entry name" value="PRK09633.1"/>
    <property type="match status" value="1"/>
</dbReference>
<dbReference type="RefSeq" id="WP_389216691.1">
    <property type="nucleotide sequence ID" value="NZ_JBIACJ010000002.1"/>
</dbReference>
<dbReference type="InterPro" id="IPR033652">
    <property type="entry name" value="LigD_Pol-like_3"/>
</dbReference>
<keyword evidence="25" id="KW-1185">Reference proteome</keyword>
<evidence type="ECO:0000256" key="17">
    <source>
        <dbReference type="ARBA" id="ARBA00023211"/>
    </source>
</evidence>
<sequence length="609" mass="71132">MKPMLPSLTFEVPKGEDWLYEVKYDGFRAILHWNKNEMKLESRNGKSLSELFPEIISYLETNKSKFAPFLPLTLDGELVLLENAYKANFGSIQVRGRMRSKDRIAEKATASPCRFLIFDVIELRGKTIINKQYEWRKAQLTSFFNRCSLPLQPNEDSSELIQFLPSYKSFNDVWEKVVLYDGEGIVAKQVNNKWEEGKRTTSWLKYKNWKYVTCFITAYEKSNSYFYTGVFQNEEIISIGHFIFGLKPEEKNALFKIIKDNKTEEDSRFIKVDPAICIEVKYLELYEGQMREPHFHQFRFDLKPEACTMNQFIHGQRNLPPGIEITHPNKPLWESPAIQKIDFIHYLSEISPYILPFLKDRLLTVIRYPHGVFGESFYQKSCPDYAPDFVETIMAEGIEYIVCNQLKTFLWLGNQLAFEYHIPFQTINNHKPSEIVFDLDPPSRDDFGLAVKAAGYIKEILDQLNLIGFVKTSGNKGLQIYLPLPENTYSYEETRLFTTFIANYLVSKDPDSFTIERMKKKRGDRLYIDYIQHAEGKTIIAPYSPRGTKEATVATPLYWEEVNEQLSIVDFQIPDIIQRINRIGDPFQRFFEAKANQKFGPVLDFLKNK</sequence>
<evidence type="ECO:0000256" key="19">
    <source>
        <dbReference type="ARBA" id="ARBA00029943"/>
    </source>
</evidence>
<keyword evidence="17" id="KW-0464">Manganese</keyword>
<keyword evidence="3 24" id="KW-0436">Ligase</keyword>
<keyword evidence="10" id="KW-0378">Hydrolase</keyword>
<comment type="similarity">
    <text evidence="22">In the N-terminal section; belongs to the LigD polymerase family.</text>
</comment>
<keyword evidence="9" id="KW-0227">DNA damage</keyword>
<dbReference type="PROSITE" id="PS00333">
    <property type="entry name" value="DNA_LIGASE_A2"/>
    <property type="match status" value="1"/>
</dbReference>
<dbReference type="Pfam" id="PF01068">
    <property type="entry name" value="DNA_ligase_A_M"/>
    <property type="match status" value="1"/>
</dbReference>
<evidence type="ECO:0000256" key="14">
    <source>
        <dbReference type="ARBA" id="ARBA00023125"/>
    </source>
</evidence>
<evidence type="ECO:0000256" key="22">
    <source>
        <dbReference type="ARBA" id="ARBA00049990"/>
    </source>
</evidence>
<evidence type="ECO:0000256" key="1">
    <source>
        <dbReference type="ARBA" id="ARBA00001936"/>
    </source>
</evidence>
<dbReference type="PANTHER" id="PTHR42705:SF2">
    <property type="entry name" value="BIFUNCTIONAL NON-HOMOLOGOUS END JOINING PROTEIN LIGD"/>
    <property type="match status" value="1"/>
</dbReference>
<dbReference type="InterPro" id="IPR052171">
    <property type="entry name" value="NHEJ_LigD"/>
</dbReference>
<accession>A0ABW6JWI8</accession>
<dbReference type="CDD" id="cd04866">
    <property type="entry name" value="LigD_Pol_like_3"/>
    <property type="match status" value="1"/>
</dbReference>
<dbReference type="EMBL" id="JBIACJ010000002">
    <property type="protein sequence ID" value="MFE8695859.1"/>
    <property type="molecule type" value="Genomic_DNA"/>
</dbReference>
<evidence type="ECO:0000256" key="4">
    <source>
        <dbReference type="ARBA" id="ARBA00022679"/>
    </source>
</evidence>
<dbReference type="NCBIfam" id="TIGR02779">
    <property type="entry name" value="NHEJ_ligase_lig"/>
    <property type="match status" value="1"/>
</dbReference>
<evidence type="ECO:0000313" key="24">
    <source>
        <dbReference type="EMBL" id="MFE8695859.1"/>
    </source>
</evidence>
<keyword evidence="14" id="KW-0238">DNA-binding</keyword>
<evidence type="ECO:0000256" key="6">
    <source>
        <dbReference type="ARBA" id="ARBA00022722"/>
    </source>
</evidence>
<feature type="domain" description="ATP-dependent DNA ligase family profile" evidence="23">
    <location>
        <begin position="115"/>
        <end position="248"/>
    </location>
</feature>
<dbReference type="InterPro" id="IPR014143">
    <property type="entry name" value="NHEJ_ligase_prk"/>
</dbReference>
<dbReference type="GO" id="GO:0003910">
    <property type="term" value="F:DNA ligase (ATP) activity"/>
    <property type="evidence" value="ECO:0007669"/>
    <property type="project" value="UniProtKB-EC"/>
</dbReference>
<evidence type="ECO:0000256" key="10">
    <source>
        <dbReference type="ARBA" id="ARBA00022801"/>
    </source>
</evidence>
<dbReference type="Gene3D" id="3.90.920.10">
    <property type="entry name" value="DNA primase, PRIM domain"/>
    <property type="match status" value="1"/>
</dbReference>
<evidence type="ECO:0000256" key="8">
    <source>
        <dbReference type="ARBA" id="ARBA00022741"/>
    </source>
</evidence>
<gene>
    <name evidence="24" type="ORF">ACFYKT_05705</name>
</gene>
<reference evidence="24 25" key="1">
    <citation type="submission" date="2024-08" db="EMBL/GenBank/DDBJ databases">
        <title>Two novel Cytobacillus novel species.</title>
        <authorList>
            <person name="Liu G."/>
        </authorList>
    </citation>
    <scope>NUCLEOTIDE SEQUENCE [LARGE SCALE GENOMIC DNA]</scope>
    <source>
        <strain evidence="24 25">FJAT-53684</strain>
    </source>
</reference>
<dbReference type="PROSITE" id="PS50160">
    <property type="entry name" value="DNA_LIGASE_A3"/>
    <property type="match status" value="1"/>
</dbReference>
<comment type="similarity">
    <text evidence="21">In the C-terminal section; belongs to the ATP-dependent DNA ligase family.</text>
</comment>
<keyword evidence="5" id="KW-0548">Nucleotidyltransferase</keyword>
<evidence type="ECO:0000256" key="2">
    <source>
        <dbReference type="ARBA" id="ARBA00012727"/>
    </source>
</evidence>
<dbReference type="Proteomes" id="UP001601058">
    <property type="component" value="Unassembled WGS sequence"/>
</dbReference>
<evidence type="ECO:0000256" key="3">
    <source>
        <dbReference type="ARBA" id="ARBA00022598"/>
    </source>
</evidence>
<dbReference type="InterPro" id="IPR012340">
    <property type="entry name" value="NA-bd_OB-fold"/>
</dbReference>
<evidence type="ECO:0000256" key="9">
    <source>
        <dbReference type="ARBA" id="ARBA00022763"/>
    </source>
</evidence>
<comment type="caution">
    <text evidence="24">The sequence shown here is derived from an EMBL/GenBank/DDBJ whole genome shotgun (WGS) entry which is preliminary data.</text>
</comment>
<dbReference type="CDD" id="cd07906">
    <property type="entry name" value="Adenylation_DNA_ligase_LigD_LigC"/>
    <property type="match status" value="1"/>
</dbReference>
<evidence type="ECO:0000256" key="5">
    <source>
        <dbReference type="ARBA" id="ARBA00022695"/>
    </source>
</evidence>
<comment type="catalytic activity">
    <reaction evidence="20">
        <text>ATP + (deoxyribonucleotide)n-3'-hydroxyl + 5'-phospho-(deoxyribonucleotide)m = (deoxyribonucleotide)n+m + AMP + diphosphate.</text>
        <dbReference type="EC" id="6.5.1.1"/>
    </reaction>
</comment>
<keyword evidence="7" id="KW-0479">Metal-binding</keyword>
<dbReference type="Gene3D" id="2.40.50.140">
    <property type="entry name" value="Nucleic acid-binding proteins"/>
    <property type="match status" value="1"/>
</dbReference>
<evidence type="ECO:0000256" key="16">
    <source>
        <dbReference type="ARBA" id="ARBA00023204"/>
    </source>
</evidence>
<evidence type="ECO:0000256" key="12">
    <source>
        <dbReference type="ARBA" id="ARBA00022840"/>
    </source>
</evidence>
<proteinExistence type="inferred from homology"/>
<keyword evidence="16" id="KW-0234">DNA repair</keyword>
<comment type="cofactor">
    <cofactor evidence="1">
        <name>Mn(2+)</name>
        <dbReference type="ChEBI" id="CHEBI:29035"/>
    </cofactor>
</comment>
<keyword evidence="8" id="KW-0547">Nucleotide-binding</keyword>